<dbReference type="EMBL" id="KN398686">
    <property type="protein sequence ID" value="KHG13003.1"/>
    <property type="molecule type" value="Genomic_DNA"/>
</dbReference>
<evidence type="ECO:0000313" key="3">
    <source>
        <dbReference type="Proteomes" id="UP000032142"/>
    </source>
</evidence>
<organism evidence="2 3">
    <name type="scientific">Gossypium arboreum</name>
    <name type="common">Tree cotton</name>
    <name type="synonym">Gossypium nanking</name>
    <dbReference type="NCBI Taxonomy" id="29729"/>
    <lineage>
        <taxon>Eukaryota</taxon>
        <taxon>Viridiplantae</taxon>
        <taxon>Streptophyta</taxon>
        <taxon>Embryophyta</taxon>
        <taxon>Tracheophyta</taxon>
        <taxon>Spermatophyta</taxon>
        <taxon>Magnoliopsida</taxon>
        <taxon>eudicotyledons</taxon>
        <taxon>Gunneridae</taxon>
        <taxon>Pentapetalae</taxon>
        <taxon>rosids</taxon>
        <taxon>malvids</taxon>
        <taxon>Malvales</taxon>
        <taxon>Malvaceae</taxon>
        <taxon>Malvoideae</taxon>
        <taxon>Gossypium</taxon>
    </lineage>
</organism>
<keyword evidence="3" id="KW-1185">Reference proteome</keyword>
<dbReference type="Proteomes" id="UP000032142">
    <property type="component" value="Unassembled WGS sequence"/>
</dbReference>
<keyword evidence="2" id="KW-0808">Transferase</keyword>
<evidence type="ECO:0000313" key="2">
    <source>
        <dbReference type="EMBL" id="KHG13003.1"/>
    </source>
</evidence>
<evidence type="ECO:0000256" key="1">
    <source>
        <dbReference type="SAM" id="MobiDB-lite"/>
    </source>
</evidence>
<dbReference type="GO" id="GO:0008168">
    <property type="term" value="F:methyltransferase activity"/>
    <property type="evidence" value="ECO:0007669"/>
    <property type="project" value="UniProtKB-KW"/>
</dbReference>
<dbReference type="GO" id="GO:0032259">
    <property type="term" value="P:methylation"/>
    <property type="evidence" value="ECO:0007669"/>
    <property type="project" value="UniProtKB-KW"/>
</dbReference>
<feature type="compositionally biased region" description="Polar residues" evidence="1">
    <location>
        <begin position="128"/>
        <end position="139"/>
    </location>
</feature>
<feature type="compositionally biased region" description="Basic and acidic residues" evidence="1">
    <location>
        <begin position="192"/>
        <end position="203"/>
    </location>
</feature>
<feature type="region of interest" description="Disordered" evidence="1">
    <location>
        <begin position="192"/>
        <end position="241"/>
    </location>
</feature>
<dbReference type="AlphaFoldDB" id="A0A0B0NEK5"/>
<accession>A0A0B0NEK5</accession>
<sequence length="241" mass="27571">MNTGRYRYRSYCELGDHRGSSPHYRVSFWNTGVCLSRVRYTAMLHGRVSNGVQYNCKLGSSTAKAHGRVLWPCEQVIQRPIWVRVVTFYWYQSYGLVGSRTIITYQMDPERAIANDVKSKTPAPAQGTAPSDSRPATSSRDGHMSVTEYEAIICKRFEDGLNEDIRRLVRILEIKKFVVLVGRACKAEDLGKEKRKDDFEAREVRKRSSGKSVQSRSKKFRDDNGRSKASVGHLNRDRVRS</sequence>
<protein>
    <submittedName>
        <fullName evidence="2">Histone demethylase UTY</fullName>
    </submittedName>
</protein>
<keyword evidence="2" id="KW-0489">Methyltransferase</keyword>
<gene>
    <name evidence="2" type="ORF">F383_19170</name>
</gene>
<feature type="region of interest" description="Disordered" evidence="1">
    <location>
        <begin position="118"/>
        <end position="143"/>
    </location>
</feature>
<reference evidence="3" key="1">
    <citation type="submission" date="2014-09" db="EMBL/GenBank/DDBJ databases">
        <authorList>
            <person name="Mudge J."/>
            <person name="Ramaraj T."/>
            <person name="Lindquist I.E."/>
            <person name="Bharti A.K."/>
            <person name="Sundararajan A."/>
            <person name="Cameron C.T."/>
            <person name="Woodward J.E."/>
            <person name="May G.D."/>
            <person name="Brubaker C."/>
            <person name="Broadhvest J."/>
            <person name="Wilkins T.A."/>
        </authorList>
    </citation>
    <scope>NUCLEOTIDE SEQUENCE</scope>
    <source>
        <strain evidence="3">cv. AKA8401</strain>
    </source>
</reference>
<name>A0A0B0NEK5_GOSAR</name>
<proteinExistence type="predicted"/>